<gene>
    <name evidence="1" type="ORF">SAMN04488500_12376</name>
</gene>
<dbReference type="AlphaFoldDB" id="A0A1W2EE75"/>
<dbReference type="RefSeq" id="WP_084577805.1">
    <property type="nucleotide sequence ID" value="NZ_CP155572.1"/>
</dbReference>
<organism evidence="1 2">
    <name type="scientific">Sporomusa malonica</name>
    <dbReference type="NCBI Taxonomy" id="112901"/>
    <lineage>
        <taxon>Bacteria</taxon>
        <taxon>Bacillati</taxon>
        <taxon>Bacillota</taxon>
        <taxon>Negativicutes</taxon>
        <taxon>Selenomonadales</taxon>
        <taxon>Sporomusaceae</taxon>
        <taxon>Sporomusa</taxon>
    </lineage>
</organism>
<evidence type="ECO:0000313" key="1">
    <source>
        <dbReference type="EMBL" id="SMD08019.1"/>
    </source>
</evidence>
<dbReference type="Proteomes" id="UP000192738">
    <property type="component" value="Unassembled WGS sequence"/>
</dbReference>
<evidence type="ECO:0000313" key="2">
    <source>
        <dbReference type="Proteomes" id="UP000192738"/>
    </source>
</evidence>
<accession>A0A1W2EE75</accession>
<reference evidence="1 2" key="1">
    <citation type="submission" date="2017-04" db="EMBL/GenBank/DDBJ databases">
        <authorList>
            <person name="Afonso C.L."/>
            <person name="Miller P.J."/>
            <person name="Scott M.A."/>
            <person name="Spackman E."/>
            <person name="Goraichik I."/>
            <person name="Dimitrov K.M."/>
            <person name="Suarez D.L."/>
            <person name="Swayne D.E."/>
        </authorList>
    </citation>
    <scope>NUCLEOTIDE SEQUENCE [LARGE SCALE GENOMIC DNA]</scope>
    <source>
        <strain evidence="1 2">DSM 5090</strain>
    </source>
</reference>
<keyword evidence="2" id="KW-1185">Reference proteome</keyword>
<proteinExistence type="predicted"/>
<dbReference type="OrthoDB" id="1684689at2"/>
<protein>
    <submittedName>
        <fullName evidence="1">Uncharacterized protein</fullName>
    </submittedName>
</protein>
<sequence length="63" mass="7173">MESNKDAVHELLTAIVSSLNNTLYDLAADNEKAGSKVTAKRLEFSRQKVMTAWEVYNQKRTKE</sequence>
<name>A0A1W2EE75_9FIRM</name>
<dbReference type="EMBL" id="FWXI01000023">
    <property type="protein sequence ID" value="SMD08019.1"/>
    <property type="molecule type" value="Genomic_DNA"/>
</dbReference>